<evidence type="ECO:0000256" key="1">
    <source>
        <dbReference type="SAM" id="SignalP"/>
    </source>
</evidence>
<dbReference type="SUPFAM" id="SSF47090">
    <property type="entry name" value="PGBD-like"/>
    <property type="match status" value="1"/>
</dbReference>
<dbReference type="Gene3D" id="1.10.101.10">
    <property type="entry name" value="PGBD-like superfamily/PGBD"/>
    <property type="match status" value="1"/>
</dbReference>
<evidence type="ECO:0000313" key="3">
    <source>
        <dbReference type="EMBL" id="MBK5932208.1"/>
    </source>
</evidence>
<dbReference type="InterPro" id="IPR019613">
    <property type="entry name" value="DUF4198"/>
</dbReference>
<sequence>MNRTALPRAAAALTAALTFSGAAQAHFQLLYTPEMMLETPAEIDLALIFGHPMENTHTMDMGAPEDFFVLFRGEKTDLTDSLEPVDWQGPGEGSAQAYKATYKIRRNGDYLFALVPEPYMEASEDIYIQQLTKTIVNKGAMPTGWNEPIGLPTEIVPLNKPYQVFAGSTFTGQLLAEGEPAAGVECEIEYINSTLDLQANRTSQETLGPVPKTGLVTITDANGVFTFGIPRPGIWGFACLGSGPDKEHKGKELSQDAVLWINVSSLANGDNATASPATTAPPQPLTVTPETVEALQAALRAQGFNPGPVDGLLGPRTTAAIKDFQRDRGLRVTGKLDAELAQQLDIR</sequence>
<dbReference type="Pfam" id="PF10670">
    <property type="entry name" value="DUF4198"/>
    <property type="match status" value="1"/>
</dbReference>
<keyword evidence="4" id="KW-1185">Reference proteome</keyword>
<dbReference type="InterPro" id="IPR036366">
    <property type="entry name" value="PGBDSf"/>
</dbReference>
<dbReference type="RefSeq" id="WP_201247048.1">
    <property type="nucleotide sequence ID" value="NZ_NHSF01000080.1"/>
</dbReference>
<reference evidence="3" key="1">
    <citation type="submission" date="2017-05" db="EMBL/GenBank/DDBJ databases">
        <authorList>
            <person name="Imhoff J.F."/>
            <person name="Rahn T."/>
            <person name="Kuenzel S."/>
            <person name="Neulinger S.C."/>
        </authorList>
    </citation>
    <scope>NUCLEOTIDE SEQUENCE</scope>
    <source>
        <strain evidence="3">DSM 4395</strain>
    </source>
</reference>
<dbReference type="AlphaFoldDB" id="A0AAJ0UIN2"/>
<dbReference type="Pfam" id="PF01471">
    <property type="entry name" value="PG_binding_1"/>
    <property type="match status" value="1"/>
</dbReference>
<proteinExistence type="predicted"/>
<dbReference type="EMBL" id="NHSF01000080">
    <property type="protein sequence ID" value="MBK5932208.1"/>
    <property type="molecule type" value="Genomic_DNA"/>
</dbReference>
<evidence type="ECO:0000259" key="2">
    <source>
        <dbReference type="Pfam" id="PF01471"/>
    </source>
</evidence>
<comment type="caution">
    <text evidence="3">The sequence shown here is derived from an EMBL/GenBank/DDBJ whole genome shotgun (WGS) entry which is preliminary data.</text>
</comment>
<keyword evidence="1" id="KW-0732">Signal</keyword>
<protein>
    <submittedName>
        <fullName evidence="3">Nickel transporter</fullName>
    </submittedName>
</protein>
<name>A0AAJ0UIN2_HALSE</name>
<feature type="signal peptide" evidence="1">
    <location>
        <begin position="1"/>
        <end position="25"/>
    </location>
</feature>
<dbReference type="Proteomes" id="UP001296967">
    <property type="component" value="Unassembled WGS sequence"/>
</dbReference>
<gene>
    <name evidence="3" type="ORF">CCR82_17130</name>
</gene>
<organism evidence="3 4">
    <name type="scientific">Halochromatium salexigens</name>
    <name type="common">Chromatium salexigens</name>
    <dbReference type="NCBI Taxonomy" id="49447"/>
    <lineage>
        <taxon>Bacteria</taxon>
        <taxon>Pseudomonadati</taxon>
        <taxon>Pseudomonadota</taxon>
        <taxon>Gammaproteobacteria</taxon>
        <taxon>Chromatiales</taxon>
        <taxon>Chromatiaceae</taxon>
        <taxon>Halochromatium</taxon>
    </lineage>
</organism>
<dbReference type="InterPro" id="IPR002477">
    <property type="entry name" value="Peptidoglycan-bd-like"/>
</dbReference>
<feature type="domain" description="Peptidoglycan binding-like" evidence="2">
    <location>
        <begin position="290"/>
        <end position="344"/>
    </location>
</feature>
<dbReference type="InterPro" id="IPR036365">
    <property type="entry name" value="PGBD-like_sf"/>
</dbReference>
<evidence type="ECO:0000313" key="4">
    <source>
        <dbReference type="Proteomes" id="UP001296967"/>
    </source>
</evidence>
<feature type="chain" id="PRO_5042528732" evidence="1">
    <location>
        <begin position="26"/>
        <end position="347"/>
    </location>
</feature>
<accession>A0AAJ0UIN2</accession>
<reference evidence="3" key="2">
    <citation type="journal article" date="2020" name="Microorganisms">
        <title>Osmotic Adaptation and Compatible Solute Biosynthesis of Phototrophic Bacteria as Revealed from Genome Analyses.</title>
        <authorList>
            <person name="Imhoff J.F."/>
            <person name="Rahn T."/>
            <person name="Kunzel S."/>
            <person name="Keller A."/>
            <person name="Neulinger S.C."/>
        </authorList>
    </citation>
    <scope>NUCLEOTIDE SEQUENCE</scope>
    <source>
        <strain evidence="3">DSM 4395</strain>
    </source>
</reference>